<evidence type="ECO:0000313" key="6">
    <source>
        <dbReference type="Proteomes" id="UP000283474"/>
    </source>
</evidence>
<feature type="binding site" evidence="4">
    <location>
        <position position="65"/>
    </location>
    <ligand>
        <name>substrate</name>
    </ligand>
</feature>
<evidence type="ECO:0008006" key="7">
    <source>
        <dbReference type="Google" id="ProtNLM"/>
    </source>
</evidence>
<evidence type="ECO:0000256" key="3">
    <source>
        <dbReference type="PIRSR" id="PIRSR613078-1"/>
    </source>
</evidence>
<accession>A0A410GCK7</accession>
<dbReference type="Proteomes" id="UP000283474">
    <property type="component" value="Chromosome"/>
</dbReference>
<evidence type="ECO:0000256" key="2">
    <source>
        <dbReference type="ARBA" id="ARBA00023235"/>
    </source>
</evidence>
<sequence length="216" mass="24319">MTNATRFWLIRHGETQWNAERRLQGWLDIPLNTVGLEQARRVSSHLQSADFDVDIDVVISSDLGRAYETARIAAAHLPLPIMRDKQLRERCYGIYEGRDWAMLEGEQVGSHYVNFRDPAQEVEDGETLPEFATRIARAFERLAQEHPGRNVLVFSHGGVIDIAWRQAAGVGLSAPRNGPILNASINCLAIDIDRKWHLLDWGLGSHLHAPALDDVL</sequence>
<name>A0A410GCK7_9BURK</name>
<dbReference type="Pfam" id="PF00300">
    <property type="entry name" value="His_Phos_1"/>
    <property type="match status" value="1"/>
</dbReference>
<feature type="active site" description="Tele-phosphohistidine intermediate" evidence="3">
    <location>
        <position position="12"/>
    </location>
</feature>
<dbReference type="GO" id="GO:0005737">
    <property type="term" value="C:cytoplasm"/>
    <property type="evidence" value="ECO:0007669"/>
    <property type="project" value="TreeGrafter"/>
</dbReference>
<protein>
    <recommendedName>
        <fullName evidence="7">Histidine phosphatase family protein</fullName>
    </recommendedName>
</protein>
<keyword evidence="2" id="KW-0413">Isomerase</keyword>
<dbReference type="PROSITE" id="PS00175">
    <property type="entry name" value="PG_MUTASE"/>
    <property type="match status" value="1"/>
</dbReference>
<feature type="binding site" evidence="4">
    <location>
        <begin position="11"/>
        <end position="18"/>
    </location>
    <ligand>
        <name>substrate</name>
    </ligand>
</feature>
<dbReference type="PANTHER" id="PTHR48100:SF1">
    <property type="entry name" value="HISTIDINE PHOSPHATASE FAMILY PROTEIN-RELATED"/>
    <property type="match status" value="1"/>
</dbReference>
<evidence type="ECO:0000256" key="4">
    <source>
        <dbReference type="PIRSR" id="PIRSR613078-2"/>
    </source>
</evidence>
<dbReference type="InterPro" id="IPR013078">
    <property type="entry name" value="His_Pase_superF_clade-1"/>
</dbReference>
<dbReference type="KEGG" id="pus:CKA81_09360"/>
<feature type="binding site" evidence="4">
    <location>
        <begin position="89"/>
        <end position="92"/>
    </location>
    <ligand>
        <name>substrate</name>
    </ligand>
</feature>
<dbReference type="SUPFAM" id="SSF53254">
    <property type="entry name" value="Phosphoglycerate mutase-like"/>
    <property type="match status" value="1"/>
</dbReference>
<dbReference type="GO" id="GO:0016791">
    <property type="term" value="F:phosphatase activity"/>
    <property type="evidence" value="ECO:0007669"/>
    <property type="project" value="TreeGrafter"/>
</dbReference>
<dbReference type="InterPro" id="IPR001345">
    <property type="entry name" value="PG/BPGM_mutase_AS"/>
</dbReference>
<keyword evidence="6" id="KW-1185">Reference proteome</keyword>
<dbReference type="EMBL" id="CP022987">
    <property type="protein sequence ID" value="QAA94020.1"/>
    <property type="molecule type" value="Genomic_DNA"/>
</dbReference>
<dbReference type="OrthoDB" id="9783269at2"/>
<evidence type="ECO:0000313" key="5">
    <source>
        <dbReference type="EMBL" id="QAA94020.1"/>
    </source>
</evidence>
<reference evidence="5 6" key="1">
    <citation type="submission" date="2017-08" db="EMBL/GenBank/DDBJ databases">
        <authorList>
            <person name="Park S.-J."/>
            <person name="Kim H."/>
        </authorList>
    </citation>
    <scope>NUCLEOTIDE SEQUENCE [LARGE SCALE GENOMIC DNA]</scope>
    <source>
        <strain evidence="6">ye3</strain>
    </source>
</reference>
<dbReference type="InterPro" id="IPR050275">
    <property type="entry name" value="PGM_Phosphatase"/>
</dbReference>
<keyword evidence="1" id="KW-0324">Glycolysis</keyword>
<dbReference type="InterPro" id="IPR029033">
    <property type="entry name" value="His_PPase_superfam"/>
</dbReference>
<dbReference type="CDD" id="cd07067">
    <property type="entry name" value="HP_PGM_like"/>
    <property type="match status" value="1"/>
</dbReference>
<dbReference type="AlphaFoldDB" id="A0A410GCK7"/>
<dbReference type="PANTHER" id="PTHR48100">
    <property type="entry name" value="BROAD-SPECIFICITY PHOSPHATASE YOR283W-RELATED"/>
    <property type="match status" value="1"/>
</dbReference>
<dbReference type="Gene3D" id="3.40.50.1240">
    <property type="entry name" value="Phosphoglycerate mutase-like"/>
    <property type="match status" value="1"/>
</dbReference>
<dbReference type="SMART" id="SM00855">
    <property type="entry name" value="PGAM"/>
    <property type="match status" value="1"/>
</dbReference>
<evidence type="ECO:0000256" key="1">
    <source>
        <dbReference type="ARBA" id="ARBA00023152"/>
    </source>
</evidence>
<dbReference type="RefSeq" id="WP_128355015.1">
    <property type="nucleotide sequence ID" value="NZ_CP022987.1"/>
</dbReference>
<feature type="active site" description="Proton donor/acceptor" evidence="3">
    <location>
        <position position="89"/>
    </location>
</feature>
<gene>
    <name evidence="5" type="ORF">CKA81_09360</name>
</gene>
<proteinExistence type="predicted"/>
<organism evidence="5 6">
    <name type="scientific">Pollutimonas thiosulfatoxidans</name>
    <dbReference type="NCBI Taxonomy" id="2028345"/>
    <lineage>
        <taxon>Bacteria</taxon>
        <taxon>Pseudomonadati</taxon>
        <taxon>Pseudomonadota</taxon>
        <taxon>Betaproteobacteria</taxon>
        <taxon>Burkholderiales</taxon>
        <taxon>Alcaligenaceae</taxon>
        <taxon>Pollutimonas</taxon>
    </lineage>
</organism>